<feature type="region of interest" description="Disordered" evidence="2">
    <location>
        <begin position="726"/>
        <end position="746"/>
    </location>
</feature>
<dbReference type="InterPro" id="IPR056565">
    <property type="entry name" value="Fn3_ATF7IP"/>
</dbReference>
<dbReference type="AlphaFoldDB" id="A0AAN7NY33"/>
<keyword evidence="5" id="KW-1185">Reference proteome</keyword>
<proteinExistence type="predicted"/>
<feature type="compositionally biased region" description="Basic and acidic residues" evidence="2">
    <location>
        <begin position="227"/>
        <end position="251"/>
    </location>
</feature>
<dbReference type="InterPro" id="IPR013783">
    <property type="entry name" value="Ig-like_fold"/>
</dbReference>
<feature type="coiled-coil region" evidence="1">
    <location>
        <begin position="403"/>
        <end position="430"/>
    </location>
</feature>
<gene>
    <name evidence="4" type="ORF">RN001_014468</name>
</gene>
<dbReference type="Pfam" id="PF16794">
    <property type="entry name" value="fn3_4"/>
    <property type="match status" value="1"/>
</dbReference>
<dbReference type="GO" id="GO:0005634">
    <property type="term" value="C:nucleus"/>
    <property type="evidence" value="ECO:0007669"/>
    <property type="project" value="TreeGrafter"/>
</dbReference>
<feature type="compositionally biased region" description="Polar residues" evidence="2">
    <location>
        <begin position="298"/>
        <end position="312"/>
    </location>
</feature>
<dbReference type="GO" id="GO:0005667">
    <property type="term" value="C:transcription regulator complex"/>
    <property type="evidence" value="ECO:0007669"/>
    <property type="project" value="TreeGrafter"/>
</dbReference>
<dbReference type="PANTHER" id="PTHR23210">
    <property type="entry name" value="ACTIVATING TRANSCRIPTION FACTOR 7 INTERACTING PROTEIN"/>
    <property type="match status" value="1"/>
</dbReference>
<dbReference type="InterPro" id="IPR036116">
    <property type="entry name" value="FN3_sf"/>
</dbReference>
<feature type="compositionally biased region" description="Basic and acidic residues" evidence="2">
    <location>
        <begin position="185"/>
        <end position="201"/>
    </location>
</feature>
<feature type="domain" description="Fibronectin type-III" evidence="3">
    <location>
        <begin position="765"/>
        <end position="868"/>
    </location>
</feature>
<accession>A0AAN7NY33</accession>
<name>A0AAN7NY33_9COLE</name>
<feature type="compositionally biased region" description="Polar residues" evidence="2">
    <location>
        <begin position="107"/>
        <end position="124"/>
    </location>
</feature>
<feature type="compositionally biased region" description="Polar residues" evidence="2">
    <location>
        <begin position="589"/>
        <end position="600"/>
    </location>
</feature>
<feature type="compositionally biased region" description="Basic and acidic residues" evidence="2">
    <location>
        <begin position="602"/>
        <end position="619"/>
    </location>
</feature>
<dbReference type="GO" id="GO:0003712">
    <property type="term" value="F:transcription coregulator activity"/>
    <property type="evidence" value="ECO:0007669"/>
    <property type="project" value="TreeGrafter"/>
</dbReference>
<dbReference type="EMBL" id="JARPUR010000007">
    <property type="protein sequence ID" value="KAK4872439.1"/>
    <property type="molecule type" value="Genomic_DNA"/>
</dbReference>
<dbReference type="PROSITE" id="PS50853">
    <property type="entry name" value="FN3"/>
    <property type="match status" value="1"/>
</dbReference>
<feature type="compositionally biased region" description="Polar residues" evidence="2">
    <location>
        <begin position="548"/>
        <end position="557"/>
    </location>
</feature>
<dbReference type="InterPro" id="IPR026085">
    <property type="entry name" value="ATF7-int"/>
</dbReference>
<evidence type="ECO:0000313" key="4">
    <source>
        <dbReference type="EMBL" id="KAK4872439.1"/>
    </source>
</evidence>
<dbReference type="Proteomes" id="UP001353858">
    <property type="component" value="Unassembled WGS sequence"/>
</dbReference>
<dbReference type="GO" id="GO:0006355">
    <property type="term" value="P:regulation of DNA-templated transcription"/>
    <property type="evidence" value="ECO:0007669"/>
    <property type="project" value="TreeGrafter"/>
</dbReference>
<feature type="region of interest" description="Disordered" evidence="2">
    <location>
        <begin position="48"/>
        <end position="77"/>
    </location>
</feature>
<feature type="compositionally biased region" description="Basic and acidic residues" evidence="2">
    <location>
        <begin position="261"/>
        <end position="278"/>
    </location>
</feature>
<comment type="caution">
    <text evidence="4">The sequence shown here is derived from an EMBL/GenBank/DDBJ whole genome shotgun (WGS) entry which is preliminary data.</text>
</comment>
<feature type="compositionally biased region" description="Low complexity" evidence="2">
    <location>
        <begin position="475"/>
        <end position="487"/>
    </location>
</feature>
<dbReference type="SUPFAM" id="SSF49265">
    <property type="entry name" value="Fibronectin type III"/>
    <property type="match status" value="1"/>
</dbReference>
<evidence type="ECO:0000259" key="3">
    <source>
        <dbReference type="PROSITE" id="PS50853"/>
    </source>
</evidence>
<feature type="region of interest" description="Disordered" evidence="2">
    <location>
        <begin position="104"/>
        <end position="347"/>
    </location>
</feature>
<keyword evidence="1" id="KW-0175">Coiled coil</keyword>
<sequence>MKDSQQMSVDISNQNDMALKALPPVGIKDNIFPIDSVVEDDLLDEDFHLHLSEDDSEEKSENDGASKSDANIPQENEDDILDKFICTDKETVCNGLSEKLEDKLLNDTISDTVKSNDESANSEEIISDKTKSESIQNEEEKKEKANADLLEDQIMDTEHLLQIVDKEQDDAEDTKDSCSSNSETFQDKSEDNETECEKNDNGEEEEESETTKPDDKDENSVEIEESSLYKDDVDAELEKEYENMINEKNDNAEESGNDQPKVTEDSKAESEEIEKETNEIVSEDVEINGLDQDDESSDSAPKTSKRPLTNADSPSDSKKPKYSPTSGNETESTETEDEPAPKSPASKIQALNVISEFMQKKTLKKLTREDLEQICLLKMCEAICHKSEIGELRHQLGVQEQMVDMWRKEAAQLTKQARDLEIVNKRLLHEVRLKNERDKPLIPVKITRSVGLQVRSDNNVITNVIPAQKRRFSRPLATPTAVTTPPTKQNRFSVAKPATPINSNTNNSKSITNKVAVMPANKPAQQPLPKAKAILPKSPSSLLSKALQNSTAQATPGSSNTTNPSHSTVNNSTVTPTSNNTSNAQSSNVHKSLPNQSPKPTKQVESKVIDLTDEDDKKPTPVTTSSPTVTTQGVRIVSAPVKTTNVVSSQGVVNPPRIMYVYNNQIHQGLIADSSKIGTQKLMLKLNSNVIGQTNGVIATVSNGSTLAVTTANIRTTQVQPLRLSTPVTTVRTSPATKSTVLKHPAPLPPPPITQIGIAARKPIPPKPHLSIRRSSGGIVLSWKMPYNLDNYEAIASYQLYAYQETTSPPSSDMWRKVGDVKALALPMACTLTQFADGNKYHFAVRAVDVQKPHSHPKQKTSFFSDESDKKLLCIFGVCDVVSCLRYETNYRFEQNDFDKDIYTASRWRCW</sequence>
<feature type="compositionally biased region" description="Low complexity" evidence="2">
    <location>
        <begin position="620"/>
        <end position="629"/>
    </location>
</feature>
<evidence type="ECO:0000313" key="5">
    <source>
        <dbReference type="Proteomes" id="UP001353858"/>
    </source>
</evidence>
<organism evidence="4 5">
    <name type="scientific">Aquatica leii</name>
    <dbReference type="NCBI Taxonomy" id="1421715"/>
    <lineage>
        <taxon>Eukaryota</taxon>
        <taxon>Metazoa</taxon>
        <taxon>Ecdysozoa</taxon>
        <taxon>Arthropoda</taxon>
        <taxon>Hexapoda</taxon>
        <taxon>Insecta</taxon>
        <taxon>Pterygota</taxon>
        <taxon>Neoptera</taxon>
        <taxon>Endopterygota</taxon>
        <taxon>Coleoptera</taxon>
        <taxon>Polyphaga</taxon>
        <taxon>Elateriformia</taxon>
        <taxon>Elateroidea</taxon>
        <taxon>Lampyridae</taxon>
        <taxon>Luciolinae</taxon>
        <taxon>Aquatica</taxon>
    </lineage>
</organism>
<protein>
    <recommendedName>
        <fullName evidence="3">Fibronectin type-III domain-containing protein</fullName>
    </recommendedName>
</protein>
<feature type="region of interest" description="Disordered" evidence="2">
    <location>
        <begin position="543"/>
        <end position="629"/>
    </location>
</feature>
<feature type="compositionally biased region" description="Low complexity" evidence="2">
    <location>
        <begin position="558"/>
        <end position="588"/>
    </location>
</feature>
<evidence type="ECO:0000256" key="2">
    <source>
        <dbReference type="SAM" id="MobiDB-lite"/>
    </source>
</evidence>
<feature type="compositionally biased region" description="Polar residues" evidence="2">
    <location>
        <begin position="726"/>
        <end position="740"/>
    </location>
</feature>
<evidence type="ECO:0000256" key="1">
    <source>
        <dbReference type="SAM" id="Coils"/>
    </source>
</evidence>
<feature type="compositionally biased region" description="Basic and acidic residues" evidence="2">
    <location>
        <begin position="48"/>
        <end position="66"/>
    </location>
</feature>
<dbReference type="InterPro" id="IPR003961">
    <property type="entry name" value="FN3_dom"/>
</dbReference>
<dbReference type="PANTHER" id="PTHR23210:SF26">
    <property type="entry name" value="ACTIVATING TRANSCRIPTION FACTOR 7-INTERACTING PROTEIN 1"/>
    <property type="match status" value="1"/>
</dbReference>
<feature type="compositionally biased region" description="Acidic residues" evidence="2">
    <location>
        <begin position="281"/>
        <end position="297"/>
    </location>
</feature>
<dbReference type="Gene3D" id="2.60.40.10">
    <property type="entry name" value="Immunoglobulins"/>
    <property type="match status" value="1"/>
</dbReference>
<reference evidence="5" key="1">
    <citation type="submission" date="2023-01" db="EMBL/GenBank/DDBJ databases">
        <title>Key to firefly adult light organ development and bioluminescence: homeobox transcription factors regulate luciferase expression and transportation to peroxisome.</title>
        <authorList>
            <person name="Fu X."/>
        </authorList>
    </citation>
    <scope>NUCLEOTIDE SEQUENCE [LARGE SCALE GENOMIC DNA]</scope>
</reference>
<feature type="compositionally biased region" description="Basic and acidic residues" evidence="2">
    <location>
        <begin position="209"/>
        <end position="219"/>
    </location>
</feature>
<feature type="compositionally biased region" description="Basic and acidic residues" evidence="2">
    <location>
        <begin position="126"/>
        <end position="146"/>
    </location>
</feature>
<feature type="region of interest" description="Disordered" evidence="2">
    <location>
        <begin position="475"/>
        <end position="509"/>
    </location>
</feature>